<protein>
    <recommendedName>
        <fullName evidence="3">DUF222 domain-containing protein</fullName>
    </recommendedName>
</protein>
<reference evidence="1 2" key="1">
    <citation type="submission" date="2014-08" db="EMBL/GenBank/DDBJ databases">
        <authorList>
            <person name="Sisinthy S."/>
        </authorList>
    </citation>
    <scope>NUCLEOTIDE SEQUENCE [LARGE SCALE GENOMIC DNA]</scope>
    <source>
        <strain evidence="1 2">RuG17</strain>
    </source>
</reference>
<evidence type="ECO:0000313" key="1">
    <source>
        <dbReference type="EMBL" id="KGJ71710.1"/>
    </source>
</evidence>
<feature type="non-terminal residue" evidence="1">
    <location>
        <position position="130"/>
    </location>
</feature>
<dbReference type="OrthoDB" id="5177627at2"/>
<accession>A0A099J0M5</accession>
<sequence>MLKTRKSDAEVIAQLERAEASVAAALAEVDYAGLREEGSLAVMGVVEKIGRRVDGARVASATDVATRADSALGHESLAYKNGCRGKYELITAVTRVSGSEAKRRMRLGGLISGAATAASGLLGQEVPVQH</sequence>
<dbReference type="RefSeq" id="WP_035840533.1">
    <property type="nucleotide sequence ID" value="NZ_JPXF01000147.1"/>
</dbReference>
<evidence type="ECO:0008006" key="3">
    <source>
        <dbReference type="Google" id="ProtNLM"/>
    </source>
</evidence>
<gene>
    <name evidence="1" type="ORF">GY21_20385</name>
</gene>
<evidence type="ECO:0000313" key="2">
    <source>
        <dbReference type="Proteomes" id="UP000029864"/>
    </source>
</evidence>
<proteinExistence type="predicted"/>
<comment type="caution">
    <text evidence="1">The sequence shown here is derived from an EMBL/GenBank/DDBJ whole genome shotgun (WGS) entry which is preliminary data.</text>
</comment>
<name>A0A099J0M5_9MICO</name>
<keyword evidence="2" id="KW-1185">Reference proteome</keyword>
<organism evidence="1 2">
    <name type="scientific">Cryobacterium roopkundense</name>
    <dbReference type="NCBI Taxonomy" id="1001240"/>
    <lineage>
        <taxon>Bacteria</taxon>
        <taxon>Bacillati</taxon>
        <taxon>Actinomycetota</taxon>
        <taxon>Actinomycetes</taxon>
        <taxon>Micrococcales</taxon>
        <taxon>Microbacteriaceae</taxon>
        <taxon>Cryobacterium</taxon>
    </lineage>
</organism>
<dbReference type="EMBL" id="JPXF01000147">
    <property type="protein sequence ID" value="KGJ71710.1"/>
    <property type="molecule type" value="Genomic_DNA"/>
</dbReference>
<dbReference type="Proteomes" id="UP000029864">
    <property type="component" value="Unassembled WGS sequence"/>
</dbReference>
<dbReference type="AlphaFoldDB" id="A0A099J0M5"/>